<dbReference type="OrthoDB" id="17748at10239"/>
<evidence type="ECO:0000313" key="2">
    <source>
        <dbReference type="EMBL" id="AAG02944.1"/>
    </source>
</evidence>
<sequence>MISLFNILIIFILLFMIIFISYYNSVYINFISNHKNYNINNIYFIDNFDRYNSIIMENLDERCINIIKYNSYYSLENIIILSQVYKSKCSIFYLDSDIKQYINDDVLQNITIINYGIIGDLFNYINKIIINNYFFIDKIIYKKYGMLQNIITSNLSILPDILIYDNNYYYISYYTLITMAMLTFDNSDILSKNIDLNTYNNIINTSRIIKKIASNIDMEYFEYIIRKSDFLFKDNTINLIRRKDFIGYKTNNMSLINNKILLYKNIAIITNYIKNEKYFGNCIIIKKHYIDYINKLTSGCLYIENNNYDIEYKFNKNIYKNNIILYNNYILKKENKIININNDILLYKYNIINKLNIDYDININKNIDNRIVSNNHIITIDKKYIYDKNIKIYNCNNISIYDNIYGNIFYKFDKISNIYINFINTNIYNYYYISIINPKNIIIEYNIN</sequence>
<keyword evidence="3" id="KW-1185">Reference proteome</keyword>
<dbReference type="EMBL" id="AF250284">
    <property type="protein sequence ID" value="AAG02944.1"/>
    <property type="molecule type" value="Genomic_DNA"/>
</dbReference>
<organism evidence="2 3">
    <name type="scientific">Amsacta moorei entomopoxvirus</name>
    <name type="common">AmEPV</name>
    <dbReference type="NCBI Taxonomy" id="28321"/>
    <lineage>
        <taxon>Viruses</taxon>
        <taxon>Varidnaviria</taxon>
        <taxon>Bamfordvirae</taxon>
        <taxon>Nucleocytoviricota</taxon>
        <taxon>Pokkesviricetes</taxon>
        <taxon>Chitovirales</taxon>
        <taxon>Poxviridae</taxon>
        <taxon>Entomopoxvirinae</taxon>
        <taxon>Betaentomopoxvirus</taxon>
    </lineage>
</organism>
<keyword evidence="1" id="KW-0472">Membrane</keyword>
<feature type="transmembrane region" description="Helical" evidence="1">
    <location>
        <begin position="7"/>
        <end position="25"/>
    </location>
</feature>
<dbReference type="GeneID" id="1494828"/>
<dbReference type="RefSeq" id="NP_065020.1">
    <property type="nucleotide sequence ID" value="NC_002520.1"/>
</dbReference>
<keyword evidence="1" id="KW-1133">Transmembrane helix</keyword>
<dbReference type="KEGG" id="vg:1494828"/>
<reference evidence="2 3" key="1">
    <citation type="journal article" date="2000" name="Virology">
        <title>Complete genomic sequence of the Amsacta moorei entomopoxvirus: analysis and comparison with other poxviruses.</title>
        <authorList>
            <person name="Bawden A.L."/>
            <person name="Glassberg K.J."/>
            <person name="Diggans J."/>
            <person name="Shaw R."/>
            <person name="Farmerie W."/>
            <person name="Moyer R.W."/>
        </authorList>
    </citation>
    <scope>NUCLEOTIDE SEQUENCE [LARGE SCALE GENOMIC DNA]</scope>
</reference>
<evidence type="ECO:0000313" key="3">
    <source>
        <dbReference type="Proteomes" id="UP000000872"/>
    </source>
</evidence>
<name>Q9EMG8_AMEPV</name>
<dbReference type="Proteomes" id="UP000000872">
    <property type="component" value="Segment"/>
</dbReference>
<accession>Q9EMG8</accession>
<gene>
    <name evidence="2" type="primary">AMV238</name>
</gene>
<organismHost>
    <name type="scientific">Amsacta</name>
    <dbReference type="NCBI Taxonomy" id="340055"/>
</organismHost>
<proteinExistence type="predicted"/>
<protein>
    <submittedName>
        <fullName evidence="2">AMV238</fullName>
    </submittedName>
</protein>
<keyword evidence="1" id="KW-0812">Transmembrane</keyword>
<evidence type="ECO:0000256" key="1">
    <source>
        <dbReference type="SAM" id="Phobius"/>
    </source>
</evidence>